<accession>A0A429M7S1</accession>
<dbReference type="AlphaFoldDB" id="A0A429M7S1"/>
<name>A0A429M7S1_ACIBA</name>
<evidence type="ECO:0000313" key="2">
    <source>
        <dbReference type="Proteomes" id="UP000280073"/>
    </source>
</evidence>
<organism evidence="1 2">
    <name type="scientific">Acinetobacter baumannii</name>
    <dbReference type="NCBI Taxonomy" id="470"/>
    <lineage>
        <taxon>Bacteria</taxon>
        <taxon>Pseudomonadati</taxon>
        <taxon>Pseudomonadota</taxon>
        <taxon>Gammaproteobacteria</taxon>
        <taxon>Moraxellales</taxon>
        <taxon>Moraxellaceae</taxon>
        <taxon>Acinetobacter</taxon>
        <taxon>Acinetobacter calcoaceticus/baumannii complex</taxon>
    </lineage>
</organism>
<evidence type="ECO:0000313" key="1">
    <source>
        <dbReference type="EMBL" id="RSR15652.1"/>
    </source>
</evidence>
<dbReference type="EMBL" id="RFDI01002524">
    <property type="protein sequence ID" value="RSR15652.1"/>
    <property type="molecule type" value="Genomic_DNA"/>
</dbReference>
<dbReference type="Pfam" id="PF14412">
    <property type="entry name" value="AHH"/>
    <property type="match status" value="1"/>
</dbReference>
<dbReference type="Proteomes" id="UP000280073">
    <property type="component" value="Unassembled WGS sequence"/>
</dbReference>
<sequence>NPITWIDSKGLCSTTLNRNLGGVKGDHLQAHHIIPEEIWAKRKDFLDDIGIGGNRDKAENGVLMPDSEAKAKQMKRQLYHCGSHPIYSAGINQKLGQIQREFESKKITASQARDKVANLQSSMRLVLITPGTKPIRLS</sequence>
<gene>
    <name evidence="1" type="ORF">EA686_28580</name>
</gene>
<comment type="caution">
    <text evidence="1">The sequence shown here is derived from an EMBL/GenBank/DDBJ whole genome shotgun (WGS) entry which is preliminary data.</text>
</comment>
<dbReference type="InterPro" id="IPR032871">
    <property type="entry name" value="AHH_dom_containing"/>
</dbReference>
<proteinExistence type="predicted"/>
<feature type="non-terminal residue" evidence="1">
    <location>
        <position position="1"/>
    </location>
</feature>
<reference evidence="1 2" key="1">
    <citation type="submission" date="2018-10" db="EMBL/GenBank/DDBJ databases">
        <title>GWAS and RNA-Seq identify cryptic mechanisms of antimicrobial resistance in Acinetobacter baumannii.</title>
        <authorList>
            <person name="Sahl J.W."/>
        </authorList>
    </citation>
    <scope>NUCLEOTIDE SEQUENCE [LARGE SCALE GENOMIC DNA]</scope>
    <source>
        <strain evidence="1 2">TG28175</strain>
    </source>
</reference>
<protein>
    <submittedName>
        <fullName evidence="1">RHS protein</fullName>
    </submittedName>
</protein>